<keyword evidence="2" id="KW-1185">Reference proteome</keyword>
<dbReference type="Proteomes" id="UP000187283">
    <property type="component" value="Unassembled WGS sequence"/>
</dbReference>
<name>A0A1R1Y8W3_9FUNG</name>
<protein>
    <submittedName>
        <fullName evidence="1">Uncharacterized protein</fullName>
    </submittedName>
</protein>
<dbReference type="STRING" id="133412.A0A1R1Y8W3"/>
<evidence type="ECO:0000313" key="1">
    <source>
        <dbReference type="EMBL" id="OMJ23377.1"/>
    </source>
</evidence>
<comment type="caution">
    <text evidence="1">The sequence shown here is derived from an EMBL/GenBank/DDBJ whole genome shotgun (WGS) entry which is preliminary data.</text>
</comment>
<dbReference type="EMBL" id="LSSN01000550">
    <property type="protein sequence ID" value="OMJ23377.1"/>
    <property type="molecule type" value="Genomic_DNA"/>
</dbReference>
<gene>
    <name evidence="1" type="ORF">AYI70_g2291</name>
</gene>
<reference evidence="1 2" key="1">
    <citation type="submission" date="2017-01" db="EMBL/GenBank/DDBJ databases">
        <authorList>
            <person name="Mah S.A."/>
            <person name="Swanson W.J."/>
            <person name="Moy G.W."/>
            <person name="Vacquier V.D."/>
        </authorList>
    </citation>
    <scope>NUCLEOTIDE SEQUENCE [LARGE SCALE GENOMIC DNA]</scope>
    <source>
        <strain evidence="1 2">GSMNP</strain>
    </source>
</reference>
<organism evidence="1 2">
    <name type="scientific">Smittium culicis</name>
    <dbReference type="NCBI Taxonomy" id="133412"/>
    <lineage>
        <taxon>Eukaryota</taxon>
        <taxon>Fungi</taxon>
        <taxon>Fungi incertae sedis</taxon>
        <taxon>Zoopagomycota</taxon>
        <taxon>Kickxellomycotina</taxon>
        <taxon>Harpellomycetes</taxon>
        <taxon>Harpellales</taxon>
        <taxon>Legeriomycetaceae</taxon>
        <taxon>Smittium</taxon>
    </lineage>
</organism>
<dbReference type="OrthoDB" id="5706130at2759"/>
<accession>A0A1R1Y8W3</accession>
<proteinExistence type="predicted"/>
<dbReference type="AlphaFoldDB" id="A0A1R1Y8W3"/>
<sequence length="142" mass="15914">MVPGPLPIFNRSTTPAISNNCSSGSKNMKVIALQQQVIVPNDMEDQWRILKNQGPTDTAIGIILSNQQAEKRRSRYHSTQKKNLAWHISENNGSQVQASHIVNYLTEIFSTKKLSLNTIKAYNSASMSYGIGTRYNRELTMS</sequence>
<evidence type="ECO:0000313" key="2">
    <source>
        <dbReference type="Proteomes" id="UP000187283"/>
    </source>
</evidence>